<keyword evidence="2" id="KW-1185">Reference proteome</keyword>
<sequence length="110" mass="12025">MRYAGFSVNITRISSAPVLACGLCSPVNVNAPLFLQPLDTRMILHFGIREPLNEAAKARKGPRSALHALTFVASRSPSQKVLVLSHDSMKIMTDTPTRVCAKAVKNPRRI</sequence>
<reference evidence="2" key="1">
    <citation type="journal article" date="2017" name="Nat. Ecol. Evol.">
        <title>Genome expansion and lineage-specific genetic innovations in the forest pathogenic fungi Armillaria.</title>
        <authorList>
            <person name="Sipos G."/>
            <person name="Prasanna A.N."/>
            <person name="Walter M.C."/>
            <person name="O'Connor E."/>
            <person name="Balint B."/>
            <person name="Krizsan K."/>
            <person name="Kiss B."/>
            <person name="Hess J."/>
            <person name="Varga T."/>
            <person name="Slot J."/>
            <person name="Riley R."/>
            <person name="Boka B."/>
            <person name="Rigling D."/>
            <person name="Barry K."/>
            <person name="Lee J."/>
            <person name="Mihaltcheva S."/>
            <person name="LaButti K."/>
            <person name="Lipzen A."/>
            <person name="Waldron R."/>
            <person name="Moloney N.M."/>
            <person name="Sperisen C."/>
            <person name="Kredics L."/>
            <person name="Vagvoelgyi C."/>
            <person name="Patrignani A."/>
            <person name="Fitzpatrick D."/>
            <person name="Nagy I."/>
            <person name="Doyle S."/>
            <person name="Anderson J.B."/>
            <person name="Grigoriev I.V."/>
            <person name="Gueldener U."/>
            <person name="Muensterkoetter M."/>
            <person name="Nagy L.G."/>
        </authorList>
    </citation>
    <scope>NUCLEOTIDE SEQUENCE [LARGE SCALE GENOMIC DNA]</scope>
    <source>
        <strain evidence="2">C18/9</strain>
    </source>
</reference>
<protein>
    <submittedName>
        <fullName evidence="1">Uncharacterized protein</fullName>
    </submittedName>
</protein>
<dbReference type="Proteomes" id="UP000219338">
    <property type="component" value="Unassembled WGS sequence"/>
</dbReference>
<dbReference type="EMBL" id="FUEG01000005">
    <property type="protein sequence ID" value="SJL04848.1"/>
    <property type="molecule type" value="Genomic_DNA"/>
</dbReference>
<accession>A0A284R801</accession>
<dbReference type="AlphaFoldDB" id="A0A284R801"/>
<evidence type="ECO:0000313" key="2">
    <source>
        <dbReference type="Proteomes" id="UP000219338"/>
    </source>
</evidence>
<proteinExistence type="predicted"/>
<organism evidence="1 2">
    <name type="scientific">Armillaria ostoyae</name>
    <name type="common">Armillaria root rot fungus</name>
    <dbReference type="NCBI Taxonomy" id="47428"/>
    <lineage>
        <taxon>Eukaryota</taxon>
        <taxon>Fungi</taxon>
        <taxon>Dikarya</taxon>
        <taxon>Basidiomycota</taxon>
        <taxon>Agaricomycotina</taxon>
        <taxon>Agaricomycetes</taxon>
        <taxon>Agaricomycetidae</taxon>
        <taxon>Agaricales</taxon>
        <taxon>Marasmiineae</taxon>
        <taxon>Physalacriaceae</taxon>
        <taxon>Armillaria</taxon>
    </lineage>
</organism>
<gene>
    <name evidence="1" type="ORF">ARMOST_08219</name>
</gene>
<name>A0A284R801_ARMOS</name>
<evidence type="ECO:0000313" key="1">
    <source>
        <dbReference type="EMBL" id="SJL04848.1"/>
    </source>
</evidence>